<dbReference type="EMBL" id="WKFB01000649">
    <property type="protein sequence ID" value="KAF6719031.1"/>
    <property type="molecule type" value="Genomic_DNA"/>
</dbReference>
<protein>
    <submittedName>
        <fullName evidence="2">Protein kinase C-binding protein NELL1</fullName>
    </submittedName>
</protein>
<reference evidence="2" key="1">
    <citation type="journal article" name="BMC Genomics">
        <title>Long-read sequencing and de novo genome assembly of marine medaka (Oryzias melastigma).</title>
        <authorList>
            <person name="Liang P."/>
            <person name="Saqib H.S.A."/>
            <person name="Ni X."/>
            <person name="Shen Y."/>
        </authorList>
    </citation>
    <scope>NUCLEOTIDE SEQUENCE</scope>
    <source>
        <strain evidence="2">Bigg-433</strain>
    </source>
</reference>
<proteinExistence type="predicted"/>
<gene>
    <name evidence="2" type="ORF">FQA47_017244</name>
</gene>
<evidence type="ECO:0000256" key="1">
    <source>
        <dbReference type="SAM" id="MobiDB-lite"/>
    </source>
</evidence>
<feature type="region of interest" description="Disordered" evidence="1">
    <location>
        <begin position="21"/>
        <end position="42"/>
    </location>
</feature>
<dbReference type="Proteomes" id="UP000646548">
    <property type="component" value="Unassembled WGS sequence"/>
</dbReference>
<evidence type="ECO:0000313" key="2">
    <source>
        <dbReference type="EMBL" id="KAF6719031.1"/>
    </source>
</evidence>
<accession>A0A834F2N9</accession>
<keyword evidence="2" id="KW-0808">Transferase</keyword>
<organism evidence="2 3">
    <name type="scientific">Oryzias melastigma</name>
    <name type="common">Marine medaka</name>
    <dbReference type="NCBI Taxonomy" id="30732"/>
    <lineage>
        <taxon>Eukaryota</taxon>
        <taxon>Metazoa</taxon>
        <taxon>Chordata</taxon>
        <taxon>Craniata</taxon>
        <taxon>Vertebrata</taxon>
        <taxon>Euteleostomi</taxon>
        <taxon>Actinopterygii</taxon>
        <taxon>Neopterygii</taxon>
        <taxon>Teleostei</taxon>
        <taxon>Neoteleostei</taxon>
        <taxon>Acanthomorphata</taxon>
        <taxon>Ovalentaria</taxon>
        <taxon>Atherinomorphae</taxon>
        <taxon>Beloniformes</taxon>
        <taxon>Adrianichthyidae</taxon>
        <taxon>Oryziinae</taxon>
        <taxon>Oryzias</taxon>
    </lineage>
</organism>
<evidence type="ECO:0000313" key="3">
    <source>
        <dbReference type="Proteomes" id="UP000646548"/>
    </source>
</evidence>
<name>A0A834F2N9_ORYME</name>
<keyword evidence="2" id="KW-0418">Kinase</keyword>
<comment type="caution">
    <text evidence="2">The sequence shown here is derived from an EMBL/GenBank/DDBJ whole genome shotgun (WGS) entry which is preliminary data.</text>
</comment>
<sequence>MLERTTSRLRFSHRRIPRAGAVDQSSVPLPSRRGESGSQRADGPVRWVRIHRRAHGSRRTLLHATPTQMDIYVAILSFFCFTKPAFGFGSDQDYQIDIINELDSANATYGITQVAGLHNASKAFIFRATGGVLGSVRTQEEDVPRGLRLFVPNWG</sequence>
<dbReference type="AlphaFoldDB" id="A0A834F2N9"/>
<dbReference type="GO" id="GO:0016301">
    <property type="term" value="F:kinase activity"/>
    <property type="evidence" value="ECO:0007669"/>
    <property type="project" value="UniProtKB-KW"/>
</dbReference>